<dbReference type="GO" id="GO:0016787">
    <property type="term" value="F:hydrolase activity"/>
    <property type="evidence" value="ECO:0007669"/>
    <property type="project" value="InterPro"/>
</dbReference>
<sequence length="259" mass="28859">MRFPLPLILPLAVPALIGAAPATPPTWQRIFDGRTLAGWTPKITGHAAGEDPRHTFVVKNGAIRVSYAGYDRFGGEFGHLFWKAPLGAYRIRFDYRMSGPSLTDIERWQHRNSGIMFAAQAPDTMATGQQFPVSLEFQLLGFPRPDREPTGAVCTPGTTVVYEGRRDPRHCIPSHGPVVPVGRWTRVELEVLPSGEITHFIDGKPVLHYAAPELDPDDRDAQPLLARAHGERALRRGYIALQSEGQPLEFRNIELQRLD</sequence>
<evidence type="ECO:0000259" key="2">
    <source>
        <dbReference type="Pfam" id="PF06439"/>
    </source>
</evidence>
<protein>
    <submittedName>
        <fullName evidence="3">DUF1080 domain-containing protein</fullName>
    </submittedName>
</protein>
<dbReference type="InterPro" id="IPR010496">
    <property type="entry name" value="AL/BT2_dom"/>
</dbReference>
<evidence type="ECO:0000313" key="3">
    <source>
        <dbReference type="EMBL" id="PZQ62912.1"/>
    </source>
</evidence>
<dbReference type="Pfam" id="PF06439">
    <property type="entry name" value="3keto-disac_hyd"/>
    <property type="match status" value="1"/>
</dbReference>
<organism evidence="3 4">
    <name type="scientific">Sphingomonas taxi</name>
    <dbReference type="NCBI Taxonomy" id="1549858"/>
    <lineage>
        <taxon>Bacteria</taxon>
        <taxon>Pseudomonadati</taxon>
        <taxon>Pseudomonadota</taxon>
        <taxon>Alphaproteobacteria</taxon>
        <taxon>Sphingomonadales</taxon>
        <taxon>Sphingomonadaceae</taxon>
        <taxon>Sphingomonas</taxon>
    </lineage>
</organism>
<reference evidence="3 4" key="1">
    <citation type="submission" date="2017-08" db="EMBL/GenBank/DDBJ databases">
        <title>Infants hospitalized years apart are colonized by the same room-sourced microbial strains.</title>
        <authorList>
            <person name="Brooks B."/>
            <person name="Olm M.R."/>
            <person name="Firek B.A."/>
            <person name="Baker R."/>
            <person name="Thomas B.C."/>
            <person name="Morowitz M.J."/>
            <person name="Banfield J.F."/>
        </authorList>
    </citation>
    <scope>NUCLEOTIDE SEQUENCE [LARGE SCALE GENOMIC DNA]</scope>
    <source>
        <strain evidence="3">S2_005_001_R1_22</strain>
    </source>
</reference>
<accession>A0A2W5PAV6</accession>
<comment type="caution">
    <text evidence="3">The sequence shown here is derived from an EMBL/GenBank/DDBJ whole genome shotgun (WGS) entry which is preliminary data.</text>
</comment>
<dbReference type="Gene3D" id="2.60.120.560">
    <property type="entry name" value="Exo-inulinase, domain 1"/>
    <property type="match status" value="1"/>
</dbReference>
<dbReference type="EMBL" id="QFQI01000001">
    <property type="protein sequence ID" value="PZQ62912.1"/>
    <property type="molecule type" value="Genomic_DNA"/>
</dbReference>
<proteinExistence type="predicted"/>
<name>A0A2W5PAV6_9SPHN</name>
<dbReference type="AlphaFoldDB" id="A0A2W5PAV6"/>
<evidence type="ECO:0000256" key="1">
    <source>
        <dbReference type="SAM" id="SignalP"/>
    </source>
</evidence>
<feature type="signal peptide" evidence="1">
    <location>
        <begin position="1"/>
        <end position="22"/>
    </location>
</feature>
<gene>
    <name evidence="3" type="ORF">DI544_01595</name>
</gene>
<evidence type="ECO:0000313" key="4">
    <source>
        <dbReference type="Proteomes" id="UP000249229"/>
    </source>
</evidence>
<dbReference type="Proteomes" id="UP000249229">
    <property type="component" value="Unassembled WGS sequence"/>
</dbReference>
<keyword evidence="1" id="KW-0732">Signal</keyword>
<feature type="chain" id="PRO_5016087435" evidence="1">
    <location>
        <begin position="23"/>
        <end position="259"/>
    </location>
</feature>
<feature type="domain" description="3-keto-alpha-glucoside-1,2-lyase/3-keto-2-hydroxy-glucal hydratase" evidence="2">
    <location>
        <begin position="26"/>
        <end position="255"/>
    </location>
</feature>